<dbReference type="Pfam" id="PF07508">
    <property type="entry name" value="Recombinase"/>
    <property type="match status" value="1"/>
</dbReference>
<dbReference type="SUPFAM" id="SSF53041">
    <property type="entry name" value="Resolvase-like"/>
    <property type="match status" value="1"/>
</dbReference>
<dbReference type="InterPro" id="IPR006119">
    <property type="entry name" value="Resolv_N"/>
</dbReference>
<dbReference type="RefSeq" id="WP_154553352.1">
    <property type="nucleotide sequence ID" value="NZ_VUNA01000001.1"/>
</dbReference>
<dbReference type="InterPro" id="IPR036162">
    <property type="entry name" value="Resolvase-like_N_sf"/>
</dbReference>
<evidence type="ECO:0000313" key="5">
    <source>
        <dbReference type="Proteomes" id="UP000469424"/>
    </source>
</evidence>
<dbReference type="InterPro" id="IPR050639">
    <property type="entry name" value="SSR_resolvase"/>
</dbReference>
<dbReference type="Proteomes" id="UP000469424">
    <property type="component" value="Unassembled WGS sequence"/>
</dbReference>
<dbReference type="Pfam" id="PF00239">
    <property type="entry name" value="Resolvase"/>
    <property type="match status" value="1"/>
</dbReference>
<dbReference type="SMART" id="SM00857">
    <property type="entry name" value="Resolvase"/>
    <property type="match status" value="1"/>
</dbReference>
<dbReference type="AlphaFoldDB" id="A0A6N7XFX3"/>
<sequence length="567" mass="65340">MSKKKQKCYIYMRVSTAMQVEGYSLEAQKERLNKFADFQNLEVVREYCDAGKSGKNITGRPEFAQMLQDVADDRDGVDYILVFKLSRFGRNAADVLNSLQYIQDFGVNLICVEDGIDSSKDSGKLTITVLSAVAEIERENILVQTMEGRKQKAREGKWNGGQAPFGYELDTENSTLIVVPEEAEIVRIIFDKFVHSDMGADSIANYLNQHGYSKKRVREHEVSHFARGLIRGILDNPVYIGKIAYGKSATEKVKGTRDQYRRVVQDDYLIADGNHEAIIDNDTWEAAQKKRKETGVKWNKTHSLEHEHILSGLLKCPICGTGMAGTVRRRKNKKTGDYKDDFYYRCLHRKKIDEEHFCNFRLSLNQDEINKAVEEVILRMTSSPGYSEAIAKKLGEKVDVSALENEKEQYRAQLRQAIGAKNKLTAMLDKLDVEDKHYDRKYQDMQDRLDNLYDKISEIEDAIADIEEKIAGVYGEQVTAEYLYQVLKNFDKIYYEMTDLEKKEFMRNFIDAIEILPERTESGRILKHIDLRFPIYYEGSEGDQIRLLNELNVETCCLLRKRDEVDA</sequence>
<dbReference type="PROSITE" id="PS51737">
    <property type="entry name" value="RECOMBINASE_DNA_BIND"/>
    <property type="match status" value="1"/>
</dbReference>
<dbReference type="Gene3D" id="3.90.1750.20">
    <property type="entry name" value="Putative Large Serine Recombinase, Chain B, Domain 2"/>
    <property type="match status" value="1"/>
</dbReference>
<dbReference type="EMBL" id="VUNA01000001">
    <property type="protein sequence ID" value="MST69794.1"/>
    <property type="molecule type" value="Genomic_DNA"/>
</dbReference>
<feature type="domain" description="Recombinase" evidence="3">
    <location>
        <begin position="164"/>
        <end position="297"/>
    </location>
</feature>
<dbReference type="PROSITE" id="PS51736">
    <property type="entry name" value="RECOMBINASES_3"/>
    <property type="match status" value="1"/>
</dbReference>
<dbReference type="InterPro" id="IPR038109">
    <property type="entry name" value="DNA_bind_recomb_sf"/>
</dbReference>
<proteinExistence type="predicted"/>
<dbReference type="PANTHER" id="PTHR30461:SF23">
    <property type="entry name" value="DNA RECOMBINASE-RELATED"/>
    <property type="match status" value="1"/>
</dbReference>
<organism evidence="4 5">
    <name type="scientific">Mogibacterium kristiansenii</name>
    <dbReference type="NCBI Taxonomy" id="2606708"/>
    <lineage>
        <taxon>Bacteria</taxon>
        <taxon>Bacillati</taxon>
        <taxon>Bacillota</taxon>
        <taxon>Clostridia</taxon>
        <taxon>Peptostreptococcales</taxon>
        <taxon>Anaerovoracaceae</taxon>
        <taxon>Mogibacterium</taxon>
    </lineage>
</organism>
<dbReference type="InterPro" id="IPR025827">
    <property type="entry name" value="Zn_ribbon_recom_dom"/>
</dbReference>
<evidence type="ECO:0000259" key="2">
    <source>
        <dbReference type="PROSITE" id="PS51736"/>
    </source>
</evidence>
<reference evidence="4 5" key="1">
    <citation type="submission" date="2019-08" db="EMBL/GenBank/DDBJ databases">
        <title>In-depth cultivation of the pig gut microbiome towards novel bacterial diversity and tailored functional studies.</title>
        <authorList>
            <person name="Wylensek D."/>
            <person name="Hitch T.C.A."/>
            <person name="Clavel T."/>
        </authorList>
    </citation>
    <scope>NUCLEOTIDE SEQUENCE [LARGE SCALE GENOMIC DNA]</scope>
    <source>
        <strain evidence="4 5">WCA-MUC-591-APC-4B</strain>
    </source>
</reference>
<evidence type="ECO:0000256" key="1">
    <source>
        <dbReference type="SAM" id="Coils"/>
    </source>
</evidence>
<evidence type="ECO:0000259" key="3">
    <source>
        <dbReference type="PROSITE" id="PS51737"/>
    </source>
</evidence>
<keyword evidence="1" id="KW-0175">Coiled coil</keyword>
<name>A0A6N7XFX3_9FIRM</name>
<dbReference type="Gene3D" id="3.40.50.1390">
    <property type="entry name" value="Resolvase, N-terminal catalytic domain"/>
    <property type="match status" value="1"/>
</dbReference>
<dbReference type="CDD" id="cd00338">
    <property type="entry name" value="Ser_Recombinase"/>
    <property type="match status" value="1"/>
</dbReference>
<comment type="caution">
    <text evidence="4">The sequence shown here is derived from an EMBL/GenBank/DDBJ whole genome shotgun (WGS) entry which is preliminary data.</text>
</comment>
<protein>
    <submittedName>
        <fullName evidence="4">Recombinase family protein</fullName>
    </submittedName>
</protein>
<dbReference type="Pfam" id="PF13408">
    <property type="entry name" value="Zn_ribbon_recom"/>
    <property type="match status" value="1"/>
</dbReference>
<accession>A0A6N7XFX3</accession>
<dbReference type="PANTHER" id="PTHR30461">
    <property type="entry name" value="DNA-INVERTASE FROM LAMBDOID PROPHAGE"/>
    <property type="match status" value="1"/>
</dbReference>
<keyword evidence="5" id="KW-1185">Reference proteome</keyword>
<gene>
    <name evidence="4" type="ORF">FYJ65_00305</name>
</gene>
<dbReference type="InterPro" id="IPR011109">
    <property type="entry name" value="DNA_bind_recombinase_dom"/>
</dbReference>
<dbReference type="GO" id="GO:0000150">
    <property type="term" value="F:DNA strand exchange activity"/>
    <property type="evidence" value="ECO:0007669"/>
    <property type="project" value="InterPro"/>
</dbReference>
<dbReference type="GO" id="GO:0003677">
    <property type="term" value="F:DNA binding"/>
    <property type="evidence" value="ECO:0007669"/>
    <property type="project" value="InterPro"/>
</dbReference>
<feature type="coiled-coil region" evidence="1">
    <location>
        <begin position="400"/>
        <end position="469"/>
    </location>
</feature>
<evidence type="ECO:0000313" key="4">
    <source>
        <dbReference type="EMBL" id="MST69794.1"/>
    </source>
</evidence>
<feature type="domain" description="Resolvase/invertase-type recombinase catalytic" evidence="2">
    <location>
        <begin position="7"/>
        <end position="156"/>
    </location>
</feature>